<name>A0A8J4SQC0_9TREM</name>
<dbReference type="InterPro" id="IPR008979">
    <property type="entry name" value="Galactose-bd-like_sf"/>
</dbReference>
<evidence type="ECO:0000313" key="1">
    <source>
        <dbReference type="EMBL" id="KAF5403863.1"/>
    </source>
</evidence>
<reference evidence="1" key="1">
    <citation type="submission" date="2019-05" db="EMBL/GenBank/DDBJ databases">
        <title>Annotation for the trematode Paragonimus heterotremus.</title>
        <authorList>
            <person name="Choi Y.-J."/>
        </authorList>
    </citation>
    <scope>NUCLEOTIDE SEQUENCE</scope>
    <source>
        <strain evidence="1">LC</strain>
    </source>
</reference>
<dbReference type="PANTHER" id="PTHR33906">
    <property type="entry name" value="INTRAFLAGELLAR TRANSPORT PROTEIN 25 HOMOLOG"/>
    <property type="match status" value="1"/>
</dbReference>
<dbReference type="Proteomes" id="UP000748531">
    <property type="component" value="Unassembled WGS sequence"/>
</dbReference>
<dbReference type="PANTHER" id="PTHR33906:SF1">
    <property type="entry name" value="INTRAFLAGELLAR TRANSPORT PROTEIN 25 HOMOLOG"/>
    <property type="match status" value="1"/>
</dbReference>
<dbReference type="EMBL" id="LUCH01001003">
    <property type="protein sequence ID" value="KAF5403863.1"/>
    <property type="molecule type" value="Genomic_DNA"/>
</dbReference>
<sequence length="135" mass="15610">MLESVKYTSDKFIKLSTSFDELHPPDNVLQDEKSSFWITTGLFPQLLVISLAEPSKIGRIRIISSCIKNIWIEVSSQIEPEEFEVKSELTLAYSDGHQQITEVSMNESNMRHLRLNIRSGYDHFVAVYKVVFERN</sequence>
<dbReference type="GO" id="GO:0005929">
    <property type="term" value="C:cilium"/>
    <property type="evidence" value="ECO:0007669"/>
    <property type="project" value="TreeGrafter"/>
</dbReference>
<dbReference type="AlphaFoldDB" id="A0A8J4SQC0"/>
<dbReference type="Gene3D" id="2.60.120.260">
    <property type="entry name" value="Galactose-binding domain-like"/>
    <property type="match status" value="1"/>
</dbReference>
<keyword evidence="2" id="KW-1185">Reference proteome</keyword>
<dbReference type="SUPFAM" id="SSF49785">
    <property type="entry name" value="Galactose-binding domain-like"/>
    <property type="match status" value="1"/>
</dbReference>
<dbReference type="OrthoDB" id="271080at2759"/>
<accession>A0A8J4SQC0</accession>
<dbReference type="InterPro" id="IPR033558">
    <property type="entry name" value="IFT25"/>
</dbReference>
<evidence type="ECO:0000313" key="2">
    <source>
        <dbReference type="Proteomes" id="UP000748531"/>
    </source>
</evidence>
<organism evidence="1 2">
    <name type="scientific">Paragonimus heterotremus</name>
    <dbReference type="NCBI Taxonomy" id="100268"/>
    <lineage>
        <taxon>Eukaryota</taxon>
        <taxon>Metazoa</taxon>
        <taxon>Spiralia</taxon>
        <taxon>Lophotrochozoa</taxon>
        <taxon>Platyhelminthes</taxon>
        <taxon>Trematoda</taxon>
        <taxon>Digenea</taxon>
        <taxon>Plagiorchiida</taxon>
        <taxon>Troglotremata</taxon>
        <taxon>Troglotrematidae</taxon>
        <taxon>Paragonimus</taxon>
    </lineage>
</organism>
<protein>
    <recommendedName>
        <fullName evidence="3">Heat shock protein beta-11</fullName>
    </recommendedName>
</protein>
<dbReference type="GO" id="GO:0042073">
    <property type="term" value="P:intraciliary transport"/>
    <property type="evidence" value="ECO:0007669"/>
    <property type="project" value="InterPro"/>
</dbReference>
<dbReference type="GO" id="GO:0030992">
    <property type="term" value="C:intraciliary transport particle B"/>
    <property type="evidence" value="ECO:0007669"/>
    <property type="project" value="InterPro"/>
</dbReference>
<gene>
    <name evidence="1" type="ORF">PHET_02671</name>
</gene>
<comment type="caution">
    <text evidence="1">The sequence shown here is derived from an EMBL/GenBank/DDBJ whole genome shotgun (WGS) entry which is preliminary data.</text>
</comment>
<evidence type="ECO:0008006" key="3">
    <source>
        <dbReference type="Google" id="ProtNLM"/>
    </source>
</evidence>
<proteinExistence type="predicted"/>